<organism evidence="10 11">
    <name type="scientific">Leptospira idonii</name>
    <dbReference type="NCBI Taxonomy" id="1193500"/>
    <lineage>
        <taxon>Bacteria</taxon>
        <taxon>Pseudomonadati</taxon>
        <taxon>Spirochaetota</taxon>
        <taxon>Spirochaetia</taxon>
        <taxon>Leptospirales</taxon>
        <taxon>Leptospiraceae</taxon>
        <taxon>Leptospira</taxon>
    </lineage>
</organism>
<dbReference type="PROSITE" id="PS50113">
    <property type="entry name" value="PAC"/>
    <property type="match status" value="1"/>
</dbReference>
<dbReference type="SMART" id="SM00091">
    <property type="entry name" value="PAS"/>
    <property type="match status" value="3"/>
</dbReference>
<dbReference type="SUPFAM" id="SSF47384">
    <property type="entry name" value="Homodimeric domain of signal transducing histidine kinase"/>
    <property type="match status" value="1"/>
</dbReference>
<evidence type="ECO:0000259" key="8">
    <source>
        <dbReference type="PROSITE" id="PS50112"/>
    </source>
</evidence>
<dbReference type="Pfam" id="PF02518">
    <property type="entry name" value="HATPase_c"/>
    <property type="match status" value="1"/>
</dbReference>
<proteinExistence type="predicted"/>
<evidence type="ECO:0000313" key="11">
    <source>
        <dbReference type="Proteomes" id="UP000298058"/>
    </source>
</evidence>
<dbReference type="SMART" id="SM00086">
    <property type="entry name" value="PAC"/>
    <property type="match status" value="2"/>
</dbReference>
<dbReference type="InterPro" id="IPR001610">
    <property type="entry name" value="PAC"/>
</dbReference>
<dbReference type="Pfam" id="PF13426">
    <property type="entry name" value="PAS_9"/>
    <property type="match status" value="3"/>
</dbReference>
<dbReference type="InterPro" id="IPR000700">
    <property type="entry name" value="PAS-assoc_C"/>
</dbReference>
<protein>
    <recommendedName>
        <fullName evidence="2">histidine kinase</fullName>
        <ecNumber evidence="2">2.7.13.3</ecNumber>
    </recommendedName>
</protein>
<dbReference type="EC" id="2.7.13.3" evidence="2"/>
<evidence type="ECO:0000256" key="2">
    <source>
        <dbReference type="ARBA" id="ARBA00012438"/>
    </source>
</evidence>
<dbReference type="PROSITE" id="PS50112">
    <property type="entry name" value="PAS"/>
    <property type="match status" value="3"/>
</dbReference>
<dbReference type="InterPro" id="IPR005467">
    <property type="entry name" value="His_kinase_dom"/>
</dbReference>
<evidence type="ECO:0000256" key="1">
    <source>
        <dbReference type="ARBA" id="ARBA00000085"/>
    </source>
</evidence>
<feature type="domain" description="PAS" evidence="8">
    <location>
        <begin position="9"/>
        <end position="75"/>
    </location>
</feature>
<dbReference type="EMBL" id="RQHW01000028">
    <property type="protein sequence ID" value="TGN19648.1"/>
    <property type="molecule type" value="Genomic_DNA"/>
</dbReference>
<dbReference type="CDD" id="cd00130">
    <property type="entry name" value="PAS"/>
    <property type="match status" value="2"/>
</dbReference>
<evidence type="ECO:0000256" key="5">
    <source>
        <dbReference type="ARBA" id="ARBA00022777"/>
    </source>
</evidence>
<dbReference type="SUPFAM" id="SSF55785">
    <property type="entry name" value="PYP-like sensor domain (PAS domain)"/>
    <property type="match status" value="3"/>
</dbReference>
<keyword evidence="6" id="KW-0175">Coiled coil</keyword>
<evidence type="ECO:0000259" key="7">
    <source>
        <dbReference type="PROSITE" id="PS50109"/>
    </source>
</evidence>
<dbReference type="Gene3D" id="3.30.450.20">
    <property type="entry name" value="PAS domain"/>
    <property type="match status" value="3"/>
</dbReference>
<dbReference type="PANTHER" id="PTHR43304">
    <property type="entry name" value="PHYTOCHROME-LIKE PROTEIN CPH1"/>
    <property type="match status" value="1"/>
</dbReference>
<evidence type="ECO:0000256" key="6">
    <source>
        <dbReference type="SAM" id="Coils"/>
    </source>
</evidence>
<feature type="coiled-coil region" evidence="6">
    <location>
        <begin position="555"/>
        <end position="589"/>
    </location>
</feature>
<feature type="domain" description="PAC" evidence="9">
    <location>
        <begin position="81"/>
        <end position="133"/>
    </location>
</feature>
<dbReference type="InterPro" id="IPR004358">
    <property type="entry name" value="Sig_transdc_His_kin-like_C"/>
</dbReference>
<dbReference type="InterPro" id="IPR035965">
    <property type="entry name" value="PAS-like_dom_sf"/>
</dbReference>
<dbReference type="Proteomes" id="UP000298058">
    <property type="component" value="Unassembled WGS sequence"/>
</dbReference>
<reference evidence="10" key="1">
    <citation type="journal article" date="2019" name="PLoS Negl. Trop. Dis.">
        <title>Revisiting the worldwide diversity of Leptospira species in the environment.</title>
        <authorList>
            <person name="Vincent A.T."/>
            <person name="Schiettekatte O."/>
            <person name="Bourhy P."/>
            <person name="Veyrier F.J."/>
            <person name="Picardeau M."/>
        </authorList>
    </citation>
    <scope>NUCLEOTIDE SEQUENCE [LARGE SCALE GENOMIC DNA]</scope>
    <source>
        <strain evidence="10">201300427</strain>
    </source>
</reference>
<dbReference type="SUPFAM" id="SSF55874">
    <property type="entry name" value="ATPase domain of HSP90 chaperone/DNA topoisomerase II/histidine kinase"/>
    <property type="match status" value="1"/>
</dbReference>
<dbReference type="AlphaFoldDB" id="A0A4R9M4G7"/>
<dbReference type="PROSITE" id="PS50109">
    <property type="entry name" value="HIS_KIN"/>
    <property type="match status" value="1"/>
</dbReference>
<dbReference type="Gene3D" id="1.10.287.130">
    <property type="match status" value="1"/>
</dbReference>
<evidence type="ECO:0000259" key="9">
    <source>
        <dbReference type="PROSITE" id="PS50113"/>
    </source>
</evidence>
<keyword evidence="11" id="KW-1185">Reference proteome</keyword>
<evidence type="ECO:0000256" key="3">
    <source>
        <dbReference type="ARBA" id="ARBA00022553"/>
    </source>
</evidence>
<feature type="domain" description="Histidine kinase" evidence="7">
    <location>
        <begin position="713"/>
        <end position="910"/>
    </location>
</feature>
<keyword evidence="4" id="KW-0808">Transferase</keyword>
<dbReference type="SMART" id="SM00387">
    <property type="entry name" value="HATPase_c"/>
    <property type="match status" value="1"/>
</dbReference>
<dbReference type="RefSeq" id="WP_135759964.1">
    <property type="nucleotide sequence ID" value="NZ_RQHW01000028.1"/>
</dbReference>
<evidence type="ECO:0000313" key="10">
    <source>
        <dbReference type="EMBL" id="TGN19648.1"/>
    </source>
</evidence>
<comment type="caution">
    <text evidence="10">The sequence shown here is derived from an EMBL/GenBank/DDBJ whole genome shotgun (WGS) entry which is preliminary data.</text>
</comment>
<dbReference type="Gene3D" id="3.30.565.10">
    <property type="entry name" value="Histidine kinase-like ATPase, C-terminal domain"/>
    <property type="match status" value="1"/>
</dbReference>
<dbReference type="PRINTS" id="PR00344">
    <property type="entry name" value="BCTRLSENSOR"/>
</dbReference>
<gene>
    <name evidence="10" type="ORF">EHS15_07650</name>
</gene>
<keyword evidence="3" id="KW-0597">Phosphoprotein</keyword>
<dbReference type="InterPro" id="IPR003594">
    <property type="entry name" value="HATPase_dom"/>
</dbReference>
<comment type="catalytic activity">
    <reaction evidence="1">
        <text>ATP + protein L-histidine = ADP + protein N-phospho-L-histidine.</text>
        <dbReference type="EC" id="2.7.13.3"/>
    </reaction>
</comment>
<dbReference type="InterPro" id="IPR052162">
    <property type="entry name" value="Sensor_kinase/Photoreceptor"/>
</dbReference>
<dbReference type="GO" id="GO:0000155">
    <property type="term" value="F:phosphorelay sensor kinase activity"/>
    <property type="evidence" value="ECO:0007669"/>
    <property type="project" value="InterPro"/>
</dbReference>
<dbReference type="InterPro" id="IPR000014">
    <property type="entry name" value="PAS"/>
</dbReference>
<accession>A0A4R9M4G7</accession>
<dbReference type="OrthoDB" id="341718at2"/>
<dbReference type="NCBIfam" id="TIGR00229">
    <property type="entry name" value="sensory_box"/>
    <property type="match status" value="3"/>
</dbReference>
<name>A0A4R9M4G7_9LEPT</name>
<dbReference type="CDD" id="cd00082">
    <property type="entry name" value="HisKA"/>
    <property type="match status" value="1"/>
</dbReference>
<keyword evidence="5" id="KW-0418">Kinase</keyword>
<sequence length="923" mass="106127">MLNDPLFAKTILDTVSSLVLALDPEGRILVFNKQCQSKTGYTWEEVKGQFFWDILIPEKEKSLLQSEFRKIRPGGEGEKGHRFENIWLTKAGEEIIVRWENTYIADAEGNLELVLGTGTDITDEITARETLEIQTSLESILYSFSRDINQFSEENWEIPVNRSLASLSQFLGARLGMIFDFPGFLNEVTMLRSKYKYREENFFKSSRSDFFPDLNWRLIEDKLCENQVVKISGSQITEIPLVDYKPNWVLIPIQKHGNTTHVLSFYSDDFLVPLHLYVSYLVLFADLFSKVWDRILFQRELKEERDFLTKVMETSEEAITILNPDGEIVYANKSAEVILGFTQDEKYKLKYNSPKFMHRTLDGRIFSPDDQPFAVVIRTKKPVREILQTISWEGKKEKVISISGAPSFKDKEGGEIEYVIFFISDITHKIEQEKQLRESESRFQAFYQLTTEAIWITDANLHRIYDANRAFFEKFGYTSSEISSLQNIDLFTEDSWKLILAGNLTDQIPIDLIAKKRDGNLFPISAKSKIIHDKGVVQVAISIQDVSHRREINELRTYNREMTAKNELIEKQKEELVSALDRLQIAQEQLVLSEKMAALGQLIAGIAHEINNPIGAIQASNQNLRSAQMGFPQRMRVLKEIYSLIDYDTLDEMMELIRESYDTMEFISGLEARRQKKILIQKLEDASVKDAETIADSAIDLGIHEILLKYGRILNHSYASEILEIIFRQIQSLHMSKTIQVAVDRVSKIIYALKNYSHFDQLGKAMPSKVTDGIDTVLTIYQDKIKRGVNVIRLFEAEPTIYCYPDDLIHVWTNLIFNSLQAMNFKGDLTIRTFIDKEYLIVSVIDSGPGIPLEIREKIFQPFFTTKAAGEGSGMGLGIVKRVVERHQGRIHLDSKPGRTEFQVALPMNLLAMMGLDWETETK</sequence>
<dbReference type="InterPro" id="IPR036890">
    <property type="entry name" value="HATPase_C_sf"/>
</dbReference>
<feature type="domain" description="PAS" evidence="8">
    <location>
        <begin position="304"/>
        <end position="345"/>
    </location>
</feature>
<dbReference type="InterPro" id="IPR003661">
    <property type="entry name" value="HisK_dim/P_dom"/>
</dbReference>
<evidence type="ECO:0000256" key="4">
    <source>
        <dbReference type="ARBA" id="ARBA00022679"/>
    </source>
</evidence>
<dbReference type="InterPro" id="IPR036097">
    <property type="entry name" value="HisK_dim/P_sf"/>
</dbReference>
<dbReference type="PANTHER" id="PTHR43304:SF1">
    <property type="entry name" value="PAC DOMAIN-CONTAINING PROTEIN"/>
    <property type="match status" value="1"/>
</dbReference>
<feature type="domain" description="PAS" evidence="8">
    <location>
        <begin position="439"/>
        <end position="482"/>
    </location>
</feature>